<sequence length="137" mass="15760">MSAIIIGIILIVIYFIITAIKENETREAVQRERSNSNKKIANMHFENLVQNEINKTTILNEAHKNFIKELENEPYIKEAHINHDVLNIIMNQFLYEQDAQDFADNLISSLNNTTGINIINIFDSNKIGIASAKRNKF</sequence>
<protein>
    <submittedName>
        <fullName evidence="1">Uncharacterized protein</fullName>
    </submittedName>
</protein>
<evidence type="ECO:0000313" key="2">
    <source>
        <dbReference type="Proteomes" id="UP001597534"/>
    </source>
</evidence>
<dbReference type="EMBL" id="JBHUPC010000012">
    <property type="protein sequence ID" value="MFD2891703.1"/>
    <property type="molecule type" value="Genomic_DNA"/>
</dbReference>
<organism evidence="1 2">
    <name type="scientific">Flavobacterium chuncheonense</name>
    <dbReference type="NCBI Taxonomy" id="2026653"/>
    <lineage>
        <taxon>Bacteria</taxon>
        <taxon>Pseudomonadati</taxon>
        <taxon>Bacteroidota</taxon>
        <taxon>Flavobacteriia</taxon>
        <taxon>Flavobacteriales</taxon>
        <taxon>Flavobacteriaceae</taxon>
        <taxon>Flavobacterium</taxon>
    </lineage>
</organism>
<dbReference type="Proteomes" id="UP001597534">
    <property type="component" value="Unassembled WGS sequence"/>
</dbReference>
<dbReference type="RefSeq" id="WP_379811301.1">
    <property type="nucleotide sequence ID" value="NZ_JBHUPC010000012.1"/>
</dbReference>
<comment type="caution">
    <text evidence="1">The sequence shown here is derived from an EMBL/GenBank/DDBJ whole genome shotgun (WGS) entry which is preliminary data.</text>
</comment>
<evidence type="ECO:0000313" key="1">
    <source>
        <dbReference type="EMBL" id="MFD2891703.1"/>
    </source>
</evidence>
<keyword evidence="2" id="KW-1185">Reference proteome</keyword>
<reference evidence="2" key="1">
    <citation type="journal article" date="2019" name="Int. J. Syst. Evol. Microbiol.">
        <title>The Global Catalogue of Microorganisms (GCM) 10K type strain sequencing project: providing services to taxonomists for standard genome sequencing and annotation.</title>
        <authorList>
            <consortium name="The Broad Institute Genomics Platform"/>
            <consortium name="The Broad Institute Genome Sequencing Center for Infectious Disease"/>
            <person name="Wu L."/>
            <person name="Ma J."/>
        </authorList>
    </citation>
    <scope>NUCLEOTIDE SEQUENCE [LARGE SCALE GENOMIC DNA]</scope>
    <source>
        <strain evidence="2">KCTC 22671</strain>
    </source>
</reference>
<gene>
    <name evidence="1" type="ORF">ACFS5J_06730</name>
</gene>
<accession>A0ABW5YM88</accession>
<proteinExistence type="predicted"/>
<name>A0ABW5YM88_9FLAO</name>